<organism evidence="4 5">
    <name type="scientific">Flavobacterium seoulense</name>
    <dbReference type="NCBI Taxonomy" id="1492738"/>
    <lineage>
        <taxon>Bacteria</taxon>
        <taxon>Pseudomonadati</taxon>
        <taxon>Bacteroidota</taxon>
        <taxon>Flavobacteriia</taxon>
        <taxon>Flavobacteriales</taxon>
        <taxon>Flavobacteriaceae</taxon>
        <taxon>Flavobacterium</taxon>
    </lineage>
</organism>
<sequence length="452" mass="51700">MRNILIIGAGRSASSLIQYLLNKSQEEQLHLTIADLSLELAQKKTNNHPNATALALDIYNKDERRAAIEKAAIVISMLPAHLHIEIARDCLYFKKNLVTASYISDAMQELDAEVKENKLIFMNEVGLDPGIDHMSAMKVIDEIREQGGKMLLFESFCGGLVAPESDNNLWNYKFTWAPRNVVLAGQGGVAKFIQEGTYKYIPYDSLFRRTEFLEVEGYGRFEAYSNRDSLKYRSIYGLDDVLTLFRGTIRRVGFSKAWNMFVQLGMTDDSYVMEDSENMSYRQFINSFLPYHPTDSVEIKTRFLLKIDQDDIMWDKLLELDLFNDKKMVGLKNATPAQILEKILNDSWTLQPEDKDMIVMYHKFGYQINGEKVQMDSQMVCIGQDQTYTAMAKTVGLPVAMATLLILNGKIKTTGVQLPINKEVYLPVLEELEKYGVVFKEQMLPYLGYKYS</sequence>
<dbReference type="EMBL" id="JNCA01000026">
    <property type="protein sequence ID" value="KDN54215.1"/>
    <property type="molecule type" value="Genomic_DNA"/>
</dbReference>
<dbReference type="PANTHER" id="PTHR11133">
    <property type="entry name" value="SACCHAROPINE DEHYDROGENASE"/>
    <property type="match status" value="1"/>
</dbReference>
<dbReference type="Pfam" id="PF03435">
    <property type="entry name" value="Sacchrp_dh_NADP"/>
    <property type="match status" value="1"/>
</dbReference>
<dbReference type="InterPro" id="IPR005097">
    <property type="entry name" value="Sacchrp_dh_NADP-bd"/>
</dbReference>
<name>A0A066WU61_9FLAO</name>
<dbReference type="eggNOG" id="COG1748">
    <property type="taxonomic scope" value="Bacteria"/>
</dbReference>
<keyword evidence="1" id="KW-0560">Oxidoreductase</keyword>
<dbReference type="Pfam" id="PF16653">
    <property type="entry name" value="Sacchrp_dh_C"/>
    <property type="match status" value="1"/>
</dbReference>
<protein>
    <submittedName>
        <fullName evidence="4">Saccharopine dehydrogenase</fullName>
    </submittedName>
</protein>
<evidence type="ECO:0000259" key="3">
    <source>
        <dbReference type="Pfam" id="PF16653"/>
    </source>
</evidence>
<accession>A0A066WU61</accession>
<dbReference type="PATRIC" id="fig|1492738.3.peg.2667"/>
<comment type="caution">
    <text evidence="4">The sequence shown here is derived from an EMBL/GenBank/DDBJ whole genome shotgun (WGS) entry which is preliminary data.</text>
</comment>
<dbReference type="Gene3D" id="3.40.50.720">
    <property type="entry name" value="NAD(P)-binding Rossmann-like Domain"/>
    <property type="match status" value="1"/>
</dbReference>
<dbReference type="InterPro" id="IPR036291">
    <property type="entry name" value="NAD(P)-bd_dom_sf"/>
</dbReference>
<dbReference type="RefSeq" id="WP_035661207.1">
    <property type="nucleotide sequence ID" value="NZ_JNCA01000026.1"/>
</dbReference>
<feature type="domain" description="Saccharopine dehydrogenase NADP binding" evidence="2">
    <location>
        <begin position="4"/>
        <end position="120"/>
    </location>
</feature>
<gene>
    <name evidence="4" type="ORF">FEM21_26810</name>
</gene>
<dbReference type="SUPFAM" id="SSF55347">
    <property type="entry name" value="Glyceraldehyde-3-phosphate dehydrogenase-like, C-terminal domain"/>
    <property type="match status" value="1"/>
</dbReference>
<dbReference type="SUPFAM" id="SSF51735">
    <property type="entry name" value="NAD(P)-binding Rossmann-fold domains"/>
    <property type="match status" value="1"/>
</dbReference>
<dbReference type="Gene3D" id="1.10.1870.10">
    <property type="entry name" value="Domain 3, Saccharopine reductase"/>
    <property type="match status" value="1"/>
</dbReference>
<evidence type="ECO:0000313" key="5">
    <source>
        <dbReference type="Proteomes" id="UP000027064"/>
    </source>
</evidence>
<evidence type="ECO:0000256" key="1">
    <source>
        <dbReference type="ARBA" id="ARBA00023002"/>
    </source>
</evidence>
<keyword evidence="5" id="KW-1185">Reference proteome</keyword>
<dbReference type="PANTHER" id="PTHR11133:SF22">
    <property type="entry name" value="ALPHA-AMINOADIPIC SEMIALDEHYDE SYNTHASE, MITOCHONDRIAL"/>
    <property type="match status" value="1"/>
</dbReference>
<dbReference type="GO" id="GO:0019878">
    <property type="term" value="P:lysine biosynthetic process via aminoadipic acid"/>
    <property type="evidence" value="ECO:0007669"/>
    <property type="project" value="TreeGrafter"/>
</dbReference>
<dbReference type="AlphaFoldDB" id="A0A066WU61"/>
<dbReference type="InterPro" id="IPR032095">
    <property type="entry name" value="Sacchrp_dh-like_C"/>
</dbReference>
<dbReference type="InterPro" id="IPR051168">
    <property type="entry name" value="AASS"/>
</dbReference>
<dbReference type="GO" id="GO:0004753">
    <property type="term" value="F:saccharopine dehydrogenase activity"/>
    <property type="evidence" value="ECO:0007669"/>
    <property type="project" value="TreeGrafter"/>
</dbReference>
<proteinExistence type="predicted"/>
<dbReference type="OrthoDB" id="973788at2"/>
<dbReference type="GO" id="GO:0005737">
    <property type="term" value="C:cytoplasm"/>
    <property type="evidence" value="ECO:0007669"/>
    <property type="project" value="TreeGrafter"/>
</dbReference>
<dbReference type="STRING" id="1492738.FEM21_26810"/>
<dbReference type="Proteomes" id="UP000027064">
    <property type="component" value="Unassembled WGS sequence"/>
</dbReference>
<evidence type="ECO:0000259" key="2">
    <source>
        <dbReference type="Pfam" id="PF03435"/>
    </source>
</evidence>
<feature type="domain" description="Saccharopine dehydrogenase-like C-terminal" evidence="3">
    <location>
        <begin position="126"/>
        <end position="437"/>
    </location>
</feature>
<evidence type="ECO:0000313" key="4">
    <source>
        <dbReference type="EMBL" id="KDN54215.1"/>
    </source>
</evidence>
<dbReference type="Gene3D" id="3.30.360.10">
    <property type="entry name" value="Dihydrodipicolinate Reductase, domain 2"/>
    <property type="match status" value="1"/>
</dbReference>
<reference evidence="4 5" key="1">
    <citation type="submission" date="2014-05" db="EMBL/GenBank/DDBJ databases">
        <title>Genome Sequence of Flavobacterium sp. EM1321.</title>
        <authorList>
            <person name="Shin S.-K."/>
            <person name="Yi H."/>
        </authorList>
    </citation>
    <scope>NUCLEOTIDE SEQUENCE [LARGE SCALE GENOMIC DNA]</scope>
    <source>
        <strain evidence="4 5">EM1321</strain>
    </source>
</reference>